<dbReference type="PANTHER" id="PTHR46148:SF59">
    <property type="entry name" value="NUCLEOTIDYLTRANSFERASE, RIBONUCLEASE H"/>
    <property type="match status" value="1"/>
</dbReference>
<dbReference type="InterPro" id="IPR036397">
    <property type="entry name" value="RNaseH_sf"/>
</dbReference>
<dbReference type="Gene3D" id="3.30.420.10">
    <property type="entry name" value="Ribonuclease H-like superfamily/Ribonuclease H"/>
    <property type="match status" value="1"/>
</dbReference>
<dbReference type="InterPro" id="IPR012337">
    <property type="entry name" value="RNaseH-like_sf"/>
</dbReference>
<dbReference type="GO" id="GO:0003964">
    <property type="term" value="F:RNA-directed DNA polymerase activity"/>
    <property type="evidence" value="ECO:0007669"/>
    <property type="project" value="UniProtKB-KW"/>
</dbReference>
<keyword evidence="3" id="KW-1185">Reference proteome</keyword>
<reference evidence="2" key="1">
    <citation type="journal article" date="2022" name="Int. J. Mol. Sci.">
        <title>Draft Genome of Tanacetum Coccineum: Genomic Comparison of Closely Related Tanacetum-Family Plants.</title>
        <authorList>
            <person name="Yamashiro T."/>
            <person name="Shiraishi A."/>
            <person name="Nakayama K."/>
            <person name="Satake H."/>
        </authorList>
    </citation>
    <scope>NUCLEOTIDE SEQUENCE</scope>
</reference>
<protein>
    <submittedName>
        <fullName evidence="2">Reverse transcriptase domain-containing protein</fullName>
    </submittedName>
</protein>
<feature type="domain" description="Integrase catalytic" evidence="1">
    <location>
        <begin position="20"/>
        <end position="221"/>
    </location>
</feature>
<organism evidence="2 3">
    <name type="scientific">Tanacetum coccineum</name>
    <dbReference type="NCBI Taxonomy" id="301880"/>
    <lineage>
        <taxon>Eukaryota</taxon>
        <taxon>Viridiplantae</taxon>
        <taxon>Streptophyta</taxon>
        <taxon>Embryophyta</taxon>
        <taxon>Tracheophyta</taxon>
        <taxon>Spermatophyta</taxon>
        <taxon>Magnoliopsida</taxon>
        <taxon>eudicotyledons</taxon>
        <taxon>Gunneridae</taxon>
        <taxon>Pentapetalae</taxon>
        <taxon>asterids</taxon>
        <taxon>campanulids</taxon>
        <taxon>Asterales</taxon>
        <taxon>Asteraceae</taxon>
        <taxon>Asteroideae</taxon>
        <taxon>Anthemideae</taxon>
        <taxon>Anthemidinae</taxon>
        <taxon>Tanacetum</taxon>
    </lineage>
</organism>
<comment type="caution">
    <text evidence="2">The sequence shown here is derived from an EMBL/GenBank/DDBJ whole genome shotgun (WGS) entry which is preliminary data.</text>
</comment>
<keyword evidence="2" id="KW-0548">Nucleotidyltransferase</keyword>
<dbReference type="Pfam" id="PF24626">
    <property type="entry name" value="SH3_Tf2-1"/>
    <property type="match status" value="1"/>
</dbReference>
<dbReference type="EMBL" id="BQNB010014109">
    <property type="protein sequence ID" value="GJT24105.1"/>
    <property type="molecule type" value="Genomic_DNA"/>
</dbReference>
<dbReference type="InterPro" id="IPR001584">
    <property type="entry name" value="Integrase_cat-core"/>
</dbReference>
<evidence type="ECO:0000313" key="2">
    <source>
        <dbReference type="EMBL" id="GJT24105.1"/>
    </source>
</evidence>
<evidence type="ECO:0000259" key="1">
    <source>
        <dbReference type="PROSITE" id="PS50994"/>
    </source>
</evidence>
<gene>
    <name evidence="2" type="ORF">Tco_0894042</name>
</gene>
<proteinExistence type="predicted"/>
<dbReference type="SUPFAM" id="SSF53098">
    <property type="entry name" value="Ribonuclease H-like"/>
    <property type="match status" value="1"/>
</dbReference>
<dbReference type="PROSITE" id="PS50994">
    <property type="entry name" value="INTEGRASE"/>
    <property type="match status" value="1"/>
</dbReference>
<keyword evidence="2" id="KW-0808">Transferase</keyword>
<evidence type="ECO:0000313" key="3">
    <source>
        <dbReference type="Proteomes" id="UP001151760"/>
    </source>
</evidence>
<dbReference type="PANTHER" id="PTHR46148">
    <property type="entry name" value="CHROMO DOMAIN-CONTAINING PROTEIN"/>
    <property type="match status" value="1"/>
</dbReference>
<dbReference type="Proteomes" id="UP001151760">
    <property type="component" value="Unassembled WGS sequence"/>
</dbReference>
<sequence>MTVNLLPSGKGECGSRCFEQRIKPLRVQALVMTIGLNLLKKILNAQTEAGKEENFVNEDLPDRLTKSVYFLPMREDDSLEKLMRHYLKEVVSGHGVPISIISYRDNRFTSNFWQSLHKALGTQLDMSTAYHSQTDGQSERTIQTLEDIIKVAPFEALYGRKCRSPICWAKVGDSQFTGPEIIHETTEKIIQIKSHIQAARDRQKSYADVRRKPIEFQVGDKFMLKVSPWKGVIRFGKRGKLNPRYIGPFKILAKVGTVAYRLELPKQLSRVHSTFHVSNLKKCLANETLAIPLDEIQIDEKLYFIKEPVEITDREVKRPKWIRILIVKLPYQTEKMLIDNMLEFGILLAAILGFIG</sequence>
<keyword evidence="2" id="KW-0695">RNA-directed DNA polymerase</keyword>
<reference evidence="2" key="2">
    <citation type="submission" date="2022-01" db="EMBL/GenBank/DDBJ databases">
        <authorList>
            <person name="Yamashiro T."/>
            <person name="Shiraishi A."/>
            <person name="Satake H."/>
            <person name="Nakayama K."/>
        </authorList>
    </citation>
    <scope>NUCLEOTIDE SEQUENCE</scope>
</reference>
<dbReference type="InterPro" id="IPR056924">
    <property type="entry name" value="SH3_Tf2-1"/>
</dbReference>
<name>A0ABQ5CAP3_9ASTR</name>
<accession>A0ABQ5CAP3</accession>